<dbReference type="SMART" id="SM00736">
    <property type="entry name" value="CADG"/>
    <property type="match status" value="2"/>
</dbReference>
<dbReference type="RefSeq" id="WP_379843114.1">
    <property type="nucleotide sequence ID" value="NZ_JBHSMA010000002.1"/>
</dbReference>
<feature type="domain" description="Dystroglycan-type cadherin-like" evidence="1">
    <location>
        <begin position="988"/>
        <end position="1077"/>
    </location>
</feature>
<organism evidence="2 3">
    <name type="scientific">Larkinella bovis</name>
    <dbReference type="NCBI Taxonomy" id="683041"/>
    <lineage>
        <taxon>Bacteria</taxon>
        <taxon>Pseudomonadati</taxon>
        <taxon>Bacteroidota</taxon>
        <taxon>Cytophagia</taxon>
        <taxon>Cytophagales</taxon>
        <taxon>Spirosomataceae</taxon>
        <taxon>Larkinella</taxon>
    </lineage>
</organism>
<dbReference type="InterPro" id="IPR006644">
    <property type="entry name" value="Cadg"/>
</dbReference>
<name>A0ABW0I7F9_9BACT</name>
<dbReference type="InterPro" id="IPR014867">
    <property type="entry name" value="Spore_coat_CotH_CotH2/3/7"/>
</dbReference>
<gene>
    <name evidence="2" type="ORF">ACFPMF_08460</name>
</gene>
<dbReference type="Pfam" id="PF05345">
    <property type="entry name" value="He_PIG"/>
    <property type="match status" value="2"/>
</dbReference>
<evidence type="ECO:0000313" key="3">
    <source>
        <dbReference type="Proteomes" id="UP001596106"/>
    </source>
</evidence>
<dbReference type="GO" id="GO:0016301">
    <property type="term" value="F:kinase activity"/>
    <property type="evidence" value="ECO:0007669"/>
    <property type="project" value="UniProtKB-KW"/>
</dbReference>
<dbReference type="InterPro" id="IPR026444">
    <property type="entry name" value="Secre_tail"/>
</dbReference>
<proteinExistence type="predicted"/>
<dbReference type="NCBIfam" id="TIGR04183">
    <property type="entry name" value="Por_Secre_tail"/>
    <property type="match status" value="1"/>
</dbReference>
<dbReference type="Gene3D" id="2.60.40.10">
    <property type="entry name" value="Immunoglobulins"/>
    <property type="match status" value="2"/>
</dbReference>
<evidence type="ECO:0000313" key="2">
    <source>
        <dbReference type="EMBL" id="MFC5409334.1"/>
    </source>
</evidence>
<dbReference type="EMBL" id="JBHSMA010000002">
    <property type="protein sequence ID" value="MFC5409334.1"/>
    <property type="molecule type" value="Genomic_DNA"/>
</dbReference>
<keyword evidence="2" id="KW-0418">Kinase</keyword>
<dbReference type="SUPFAM" id="SSF49313">
    <property type="entry name" value="Cadherin-like"/>
    <property type="match status" value="2"/>
</dbReference>
<dbReference type="InterPro" id="IPR015919">
    <property type="entry name" value="Cadherin-like_sf"/>
</dbReference>
<comment type="caution">
    <text evidence="2">The sequence shown here is derived from an EMBL/GenBank/DDBJ whole genome shotgun (WGS) entry which is preliminary data.</text>
</comment>
<reference evidence="3" key="1">
    <citation type="journal article" date="2019" name="Int. J. Syst. Evol. Microbiol.">
        <title>The Global Catalogue of Microorganisms (GCM) 10K type strain sequencing project: providing services to taxonomists for standard genome sequencing and annotation.</title>
        <authorList>
            <consortium name="The Broad Institute Genomics Platform"/>
            <consortium name="The Broad Institute Genome Sequencing Center for Infectious Disease"/>
            <person name="Wu L."/>
            <person name="Ma J."/>
        </authorList>
    </citation>
    <scope>NUCLEOTIDE SEQUENCE [LARGE SCALE GENOMIC DNA]</scope>
    <source>
        <strain evidence="3">CCUG 55250</strain>
    </source>
</reference>
<protein>
    <submittedName>
        <fullName evidence="2">CotH kinase family protein</fullName>
    </submittedName>
</protein>
<dbReference type="Proteomes" id="UP001596106">
    <property type="component" value="Unassembled WGS sequence"/>
</dbReference>
<dbReference type="Pfam" id="PF08757">
    <property type="entry name" value="CotH"/>
    <property type="match status" value="1"/>
</dbReference>
<sequence length="1277" mass="139038">MNQKHLPLRYAWIIVNVLWFLLQTTTGKAQSVTVSSERYQVDNSLRLIICNQIPVFPRGQSLPTIRFDKDYVFTQPVSSFQVGQGYPVKTGSTPYTLYFTNFPLVKITTAGQQAISTTNARTKGTITLANGNDPLFSTPMGIRIRGNISRGFPKKQYNVQLWKDPNGDEELETSLLGLREDSKILLFAMYNEPLRLQNATSQALWLNMHKLYYQASEPDANSAIRMKYCDVFVNNSYAGIYMLGEDMDRKQLKLKKTGDNGALRGELYKTSDGFGNANQFLSVPPPPTDPNVEEWSGFEMDYPDPYWDNLYSLLAYAVKAPANEFSSKLPEKFRVDNLIDYYILLNLLAADDHWGNNQFIARYKENEPYFLIPWDMDATFGYNPIGIRSEEARLIKGNGLFDRLLALDPDGFKQKMRKRWFALRQNELALSTLKNALAANYNLLTAEGGYAREAMKWPGTLNPGDFPAVNTWLENRVNFLDEYFSLFPEETGGKRLAYFQGEPISGSNKLKWAFRSGTQATNVEIEHSGNGTDFGTVGTVAVNGPTAEGPYEFTHAHSASPAFYRLKIFTGQTATYSATIQLGGNTCPSAPPAPNIRASVLDVTTGQSVVLTANGCSQTVVWNTGQTGAVVMVNPTETTSYTAKCRQAIGCESAPSSTVKVNVYPQNAIPGSYEGYLGGVDCNFIRGWAWDRNKPNTPVYVDILDGQNLITTLIAGVYRQDLKDAGKGNGSHSYSYTVPETVKDNQLHSISARIRGTGFTLKDSARKLTCAGTTPPPTGNQPPVAPSVTALTGKVNTAFSATLPAFSDPDSPALTYSLTGLPSSLSFTAATRTIAGTPTATTTRSLTYTASDGTLSTSVTVPLTITDASTPPPATVTGNFEGYLDKVECESIRGWVWDRNKPNEAFTVEFFANGQSIGTARADIFRQDLKDAGKGNGYHVYNFPTPSSVKTGQAVSISAKVQNSDYVLKQAPKSLTCAGSGTPVNQPPVAPSVTALTGKVNTAFSATLPAFSDPDSPALTYSLTGLPSSLSFTAATRTIAGTPTATTTRSLTYTASDGTLSTSVTVPLTITDASTPPPATVTGNFEGYLDKVECESIRGWVWDRNKPNEAFTVEFFANGQSIGTARADIFRQDLKDAGKGNGYHVYNFPTPSSVKTGQAVSISAKVQNSNYTLAWSPKQLTCAPNARVGASTESEDAGLVVTPNPTSGEFEIQFSTTQPTASELSILDELGRNWYRKQLEGTGAHRLKVRLSGANGLYLIQLREGNQLRSRKVLIQP</sequence>
<evidence type="ECO:0000259" key="1">
    <source>
        <dbReference type="SMART" id="SM00736"/>
    </source>
</evidence>
<feature type="domain" description="Dystroglycan-type cadherin-like" evidence="1">
    <location>
        <begin position="783"/>
        <end position="872"/>
    </location>
</feature>
<keyword evidence="2" id="KW-0808">Transferase</keyword>
<accession>A0ABW0I7F9</accession>
<keyword evidence="3" id="KW-1185">Reference proteome</keyword>
<dbReference type="InterPro" id="IPR013783">
    <property type="entry name" value="Ig-like_fold"/>
</dbReference>